<dbReference type="eggNOG" id="COG0044">
    <property type="taxonomic scope" value="Bacteria"/>
</dbReference>
<sequence>MADLFIRGATLQGRTVDVLVEGGVVLDVLAHDPARCIEAAQVRDAAGLVLLPSLVDVHVHLREPGLEYKETIATGLTAAAHGGFGRICCMANTKPVNDAGAVTAFMLGQAKKSHPNGPWLHPIGALTMGLKGQDMAPLAELAEAGCVAFSNDGLPVLDSERFRRAMEYAADLGKMVIDHCEDPFLAPGTGVNESALTARMGLKGQPSVGEAAQVARDVLLAGYLKLPVHIAHVSCREAVELIAWAKAKGVDVTAETCPHYLCYTQDAVRGYNTLAKVSPPLRGEDDRLALIQAVNEGVIDFLATDHAPHAMHEKEHPFEEAPNGISWLDTALAKCWELVRAGVIGEERFVMAASTGPGERFGLGVNRFRPGDPADIVLFDPDAVWTVTPEALHSKGKNALCLGETLRGRVVAHYLAGVAVI</sequence>
<name>T2GAZ2_MEGG1</name>
<dbReference type="InterPro" id="IPR032466">
    <property type="entry name" value="Metal_Hydrolase"/>
</dbReference>
<gene>
    <name evidence="6" type="primary">pyrC</name>
    <name evidence="8" type="ORF">DGI_1508</name>
</gene>
<comment type="catalytic activity">
    <reaction evidence="6">
        <text>(S)-dihydroorotate + H2O = N-carbamoyl-L-aspartate + H(+)</text>
        <dbReference type="Rhea" id="RHEA:24296"/>
        <dbReference type="ChEBI" id="CHEBI:15377"/>
        <dbReference type="ChEBI" id="CHEBI:15378"/>
        <dbReference type="ChEBI" id="CHEBI:30864"/>
        <dbReference type="ChEBI" id="CHEBI:32814"/>
        <dbReference type="EC" id="3.5.2.3"/>
    </reaction>
</comment>
<evidence type="ECO:0000256" key="5">
    <source>
        <dbReference type="ARBA" id="ARBA00022975"/>
    </source>
</evidence>
<dbReference type="InterPro" id="IPR024403">
    <property type="entry name" value="DHOase_cat"/>
</dbReference>
<dbReference type="OrthoDB" id="9803027at2"/>
<feature type="binding site" evidence="6">
    <location>
        <position position="152"/>
    </location>
    <ligand>
        <name>Zn(2+)</name>
        <dbReference type="ChEBI" id="CHEBI:29105"/>
        <label>1</label>
    </ligand>
</feature>
<evidence type="ECO:0000313" key="9">
    <source>
        <dbReference type="Proteomes" id="UP000016587"/>
    </source>
</evidence>
<feature type="binding site" evidence="6">
    <location>
        <position position="152"/>
    </location>
    <ligand>
        <name>Zn(2+)</name>
        <dbReference type="ChEBI" id="CHEBI:29105"/>
        <label>2</label>
    </ligand>
</feature>
<comment type="pathway">
    <text evidence="6">Pyrimidine metabolism; UMP biosynthesis via de novo pathway; (S)-dihydroorotate from bicarbonate: step 3/3.</text>
</comment>
<keyword evidence="3 6" id="KW-0479">Metal-binding</keyword>
<dbReference type="PATRIC" id="fig|1121448.10.peg.1503"/>
<feature type="binding site" evidence="6">
    <location>
        <position position="232"/>
    </location>
    <ligand>
        <name>Zn(2+)</name>
        <dbReference type="ChEBI" id="CHEBI:29105"/>
        <label>2</label>
    </ligand>
</feature>
<comment type="similarity">
    <text evidence="2 6">Belongs to the metallo-dependent hydrolases superfamily. DHOase family. Class I DHOase subfamily.</text>
</comment>
<dbReference type="PROSITE" id="PS00483">
    <property type="entry name" value="DIHYDROOROTASE_2"/>
    <property type="match status" value="1"/>
</dbReference>
<keyword evidence="9" id="KW-1185">Reference proteome</keyword>
<feature type="binding site" evidence="6">
    <location>
        <position position="58"/>
    </location>
    <ligand>
        <name>Zn(2+)</name>
        <dbReference type="ChEBI" id="CHEBI:29105"/>
        <label>1</label>
    </ligand>
</feature>
<keyword evidence="5 6" id="KW-0665">Pyrimidine biosynthesis</keyword>
<dbReference type="NCBIfam" id="TIGR00857">
    <property type="entry name" value="pyrC_multi"/>
    <property type="match status" value="1"/>
</dbReference>
<feature type="binding site" evidence="6">
    <location>
        <begin position="60"/>
        <end position="62"/>
    </location>
    <ligand>
        <name>substrate</name>
    </ligand>
</feature>
<feature type="binding site" evidence="6">
    <location>
        <position position="60"/>
    </location>
    <ligand>
        <name>Zn(2+)</name>
        <dbReference type="ChEBI" id="CHEBI:29105"/>
        <label>1</label>
    </ligand>
</feature>
<dbReference type="GO" id="GO:0004151">
    <property type="term" value="F:dihydroorotase activity"/>
    <property type="evidence" value="ECO:0007669"/>
    <property type="project" value="UniProtKB-UniRule"/>
</dbReference>
<keyword evidence="6" id="KW-0862">Zinc</keyword>
<dbReference type="GO" id="GO:0005737">
    <property type="term" value="C:cytoplasm"/>
    <property type="evidence" value="ECO:0007669"/>
    <property type="project" value="TreeGrafter"/>
</dbReference>
<dbReference type="PANTHER" id="PTHR43668:SF2">
    <property type="entry name" value="ALLANTOINASE"/>
    <property type="match status" value="1"/>
</dbReference>
<dbReference type="CDD" id="cd01317">
    <property type="entry name" value="DHOase_IIa"/>
    <property type="match status" value="1"/>
</dbReference>
<evidence type="ECO:0000256" key="4">
    <source>
        <dbReference type="ARBA" id="ARBA00022801"/>
    </source>
</evidence>
<dbReference type="Pfam" id="PF12890">
    <property type="entry name" value="DHOase"/>
    <property type="match status" value="1"/>
</dbReference>
<dbReference type="GO" id="GO:0004038">
    <property type="term" value="F:allantoinase activity"/>
    <property type="evidence" value="ECO:0007669"/>
    <property type="project" value="TreeGrafter"/>
</dbReference>
<evidence type="ECO:0000259" key="7">
    <source>
        <dbReference type="Pfam" id="PF12890"/>
    </source>
</evidence>
<dbReference type="PROSITE" id="PS00482">
    <property type="entry name" value="DIHYDROOROTASE_1"/>
    <property type="match status" value="1"/>
</dbReference>
<dbReference type="AlphaFoldDB" id="T2GAZ2"/>
<reference evidence="8 9" key="1">
    <citation type="journal article" date="2013" name="J. Bacteriol.">
        <title>Roles of HynAB and Ech, the only two hydrogenases found in the model sulfate reducer Desulfovibrio gigas.</title>
        <authorList>
            <person name="Morais-Silva F.O."/>
            <person name="Santos C.I."/>
            <person name="Rodrigues R."/>
            <person name="Pereira I.A."/>
            <person name="Rodrigues-Pousada C."/>
        </authorList>
    </citation>
    <scope>NUCLEOTIDE SEQUENCE [LARGE SCALE GENOMIC DNA]</scope>
    <source>
        <strain evidence="9">ATCC 19364 / DSM 1382 / NCIMB 9332 / VKM B-1759</strain>
    </source>
</reference>
<dbReference type="InterPro" id="IPR004722">
    <property type="entry name" value="DHOase"/>
</dbReference>
<protein>
    <recommendedName>
        <fullName evidence="6">Dihydroorotase</fullName>
        <shortName evidence="6">DHOase</shortName>
        <ecNumber evidence="6">3.5.2.3</ecNumber>
    </recommendedName>
</protein>
<dbReference type="InterPro" id="IPR011059">
    <property type="entry name" value="Metal-dep_hydrolase_composite"/>
</dbReference>
<feature type="domain" description="Dihydroorotase catalytic" evidence="7">
    <location>
        <begin position="48"/>
        <end position="237"/>
    </location>
</feature>
<dbReference type="Proteomes" id="UP000016587">
    <property type="component" value="Chromosome"/>
</dbReference>
<evidence type="ECO:0000313" key="8">
    <source>
        <dbReference type="EMBL" id="AGW13349.1"/>
    </source>
</evidence>
<evidence type="ECO:0000256" key="2">
    <source>
        <dbReference type="ARBA" id="ARBA00010286"/>
    </source>
</evidence>
<evidence type="ECO:0000256" key="6">
    <source>
        <dbReference type="HAMAP-Rule" id="MF_00220"/>
    </source>
</evidence>
<evidence type="ECO:0000256" key="3">
    <source>
        <dbReference type="ARBA" id="ARBA00022723"/>
    </source>
</evidence>
<dbReference type="SUPFAM" id="SSF51338">
    <property type="entry name" value="Composite domain of metallo-dependent hydrolases"/>
    <property type="match status" value="1"/>
</dbReference>
<reference evidence="9" key="2">
    <citation type="submission" date="2013-07" db="EMBL/GenBank/DDBJ databases">
        <authorList>
            <person name="Morais-Silva F.O."/>
            <person name="Rezende A.M."/>
            <person name="Pimentel C."/>
            <person name="Resende D.M."/>
            <person name="Santos C.I."/>
            <person name="Clemente C."/>
            <person name="de Oliveira L.M."/>
            <person name="da Silva S.M."/>
            <person name="Costa D.A."/>
            <person name="Varela-Raposo A."/>
            <person name="Horacio E.C.A."/>
            <person name="Matos M."/>
            <person name="Flores O."/>
            <person name="Ruiz J.C."/>
            <person name="Rodrigues-Pousada C."/>
        </authorList>
    </citation>
    <scope>NUCLEOTIDE SEQUENCE [LARGE SCALE GENOMIC DNA]</scope>
    <source>
        <strain evidence="9">ATCC 19364 / DSM 1382 / NCIMB 9332 / VKM B-1759</strain>
    </source>
</reference>
<dbReference type="UniPathway" id="UPA00070">
    <property type="reaction ID" value="UER00117"/>
</dbReference>
<feature type="binding site" evidence="6">
    <location>
        <position position="92"/>
    </location>
    <ligand>
        <name>substrate</name>
    </ligand>
</feature>
<dbReference type="EC" id="3.5.2.3" evidence="6"/>
<dbReference type="RefSeq" id="WP_021760166.1">
    <property type="nucleotide sequence ID" value="NC_022444.1"/>
</dbReference>
<dbReference type="KEGG" id="dgg:DGI_1508"/>
<dbReference type="InterPro" id="IPR050138">
    <property type="entry name" value="DHOase/Allantoinase_Hydrolase"/>
</dbReference>
<evidence type="ECO:0000256" key="1">
    <source>
        <dbReference type="ARBA" id="ARBA00002368"/>
    </source>
</evidence>
<dbReference type="EMBL" id="CP006585">
    <property type="protein sequence ID" value="AGW13349.1"/>
    <property type="molecule type" value="Genomic_DNA"/>
</dbReference>
<dbReference type="InterPro" id="IPR002195">
    <property type="entry name" value="Dihydroorotase_CS"/>
</dbReference>
<feature type="active site" evidence="6">
    <location>
        <position position="305"/>
    </location>
</feature>
<dbReference type="Gene3D" id="3.20.20.140">
    <property type="entry name" value="Metal-dependent hydrolases"/>
    <property type="match status" value="1"/>
</dbReference>
<comment type="caution">
    <text evidence="6">Lacks conserved residue(s) required for the propagation of feature annotation.</text>
</comment>
<feature type="binding site" evidence="6">
    <location>
        <position position="309"/>
    </location>
    <ligand>
        <name>substrate</name>
    </ligand>
</feature>
<organism evidence="8 9">
    <name type="scientific">Megalodesulfovibrio gigas (strain ATCC 19364 / DSM 1382 / NCIMB 9332 / VKM B-1759)</name>
    <name type="common">Desulfovibrio gigas</name>
    <dbReference type="NCBI Taxonomy" id="1121448"/>
    <lineage>
        <taxon>Bacteria</taxon>
        <taxon>Pseudomonadati</taxon>
        <taxon>Thermodesulfobacteriota</taxon>
        <taxon>Desulfovibrionia</taxon>
        <taxon>Desulfovibrionales</taxon>
        <taxon>Desulfovibrionaceae</taxon>
        <taxon>Megalodesulfovibrio</taxon>
    </lineage>
</organism>
<dbReference type="HAMAP" id="MF_00220_B">
    <property type="entry name" value="PyrC_classI_B"/>
    <property type="match status" value="1"/>
</dbReference>
<dbReference type="GO" id="GO:0006145">
    <property type="term" value="P:purine nucleobase catabolic process"/>
    <property type="evidence" value="ECO:0007669"/>
    <property type="project" value="TreeGrafter"/>
</dbReference>
<dbReference type="Gene3D" id="2.30.40.10">
    <property type="entry name" value="Urease, subunit C, domain 1"/>
    <property type="match status" value="1"/>
</dbReference>
<feature type="binding site" evidence="6">
    <location>
        <position position="305"/>
    </location>
    <ligand>
        <name>Zn(2+)</name>
        <dbReference type="ChEBI" id="CHEBI:29105"/>
        <label>1</label>
    </ligand>
</feature>
<dbReference type="SUPFAM" id="SSF51556">
    <property type="entry name" value="Metallo-dependent hydrolases"/>
    <property type="match status" value="1"/>
</dbReference>
<comment type="cofactor">
    <cofactor evidence="6">
        <name>Zn(2+)</name>
        <dbReference type="ChEBI" id="CHEBI:29105"/>
    </cofactor>
    <text evidence="6">Binds 2 Zn(2+) ions per subunit.</text>
</comment>
<feature type="binding site" evidence="6">
    <location>
        <position position="179"/>
    </location>
    <ligand>
        <name>Zn(2+)</name>
        <dbReference type="ChEBI" id="CHEBI:29105"/>
        <label>2</label>
    </ligand>
</feature>
<dbReference type="HOGENOM" id="CLU_015572_1_0_7"/>
<dbReference type="GO" id="GO:0008270">
    <property type="term" value="F:zinc ion binding"/>
    <property type="evidence" value="ECO:0007669"/>
    <property type="project" value="UniProtKB-UniRule"/>
</dbReference>
<comment type="function">
    <text evidence="1 6">Catalyzes the reversible cyclization of carbamoyl aspartate to dihydroorotate.</text>
</comment>
<keyword evidence="4 6" id="KW-0378">Hydrolase</keyword>
<dbReference type="STRING" id="1121448.DGI_1508"/>
<dbReference type="GO" id="GO:0044205">
    <property type="term" value="P:'de novo' UMP biosynthetic process"/>
    <property type="evidence" value="ECO:0007669"/>
    <property type="project" value="UniProtKB-UniRule"/>
</dbReference>
<dbReference type="PANTHER" id="PTHR43668">
    <property type="entry name" value="ALLANTOINASE"/>
    <property type="match status" value="1"/>
</dbReference>
<proteinExistence type="inferred from homology"/>
<accession>T2GAZ2</accession>